<dbReference type="InterPro" id="IPR008966">
    <property type="entry name" value="Adhesion_dom_sf"/>
</dbReference>
<proteinExistence type="inferred from homology"/>
<dbReference type="EMBL" id="JASSOM010000070">
    <property type="protein sequence ID" value="MDK9365305.1"/>
    <property type="molecule type" value="Genomic_DNA"/>
</dbReference>
<dbReference type="InterPro" id="IPR000259">
    <property type="entry name" value="Adhesion_dom_fimbrial"/>
</dbReference>
<dbReference type="PANTHER" id="PTHR33420">
    <property type="entry name" value="FIMBRIAL SUBUNIT ELFA-RELATED"/>
    <property type="match status" value="1"/>
</dbReference>
<comment type="subcellular location">
    <subcellularLocation>
        <location evidence="1">Fimbrium</location>
    </subcellularLocation>
</comment>
<evidence type="ECO:0000256" key="5">
    <source>
        <dbReference type="SAM" id="SignalP"/>
    </source>
</evidence>
<evidence type="ECO:0000313" key="8">
    <source>
        <dbReference type="Proteomes" id="UP001223214"/>
    </source>
</evidence>
<evidence type="ECO:0000313" key="7">
    <source>
        <dbReference type="EMBL" id="MDK9365305.1"/>
    </source>
</evidence>
<comment type="caution">
    <text evidence="7">The sequence shown here is derived from an EMBL/GenBank/DDBJ whole genome shotgun (WGS) entry which is preliminary data.</text>
</comment>
<name>A0AAP4FX74_9ENTR</name>
<dbReference type="GO" id="GO:0009289">
    <property type="term" value="C:pilus"/>
    <property type="evidence" value="ECO:0007669"/>
    <property type="project" value="UniProtKB-SubCell"/>
</dbReference>
<keyword evidence="4" id="KW-0281">Fimbrium</keyword>
<organism evidence="7 8">
    <name type="scientific">Lelliottia wanjuensis</name>
    <dbReference type="NCBI Taxonomy" id="3050585"/>
    <lineage>
        <taxon>Bacteria</taxon>
        <taxon>Pseudomonadati</taxon>
        <taxon>Pseudomonadota</taxon>
        <taxon>Gammaproteobacteria</taxon>
        <taxon>Enterobacterales</taxon>
        <taxon>Enterobacteriaceae</taxon>
        <taxon>Lelliottia</taxon>
    </lineage>
</organism>
<comment type="similarity">
    <text evidence="2">Belongs to the fimbrial protein family.</text>
</comment>
<sequence length="181" mass="18804">MNKRILGLAISALFVMATAHAEDIDTSATIDIAGNVTGTPDTSASCTVNVSKALVNLSTDVTNLREQGVKTTPDEGVSLSVTGDQGCHNLLLDSRIAYKFVGTADEATGKVLANTDTTEGAAQGVGVGVYDQEGNVVNVNTDYFRANLYNTIVGLGLVKLSGQTPTQGTVKSALTIEILRL</sequence>
<dbReference type="Gene3D" id="2.60.40.1090">
    <property type="entry name" value="Fimbrial-type adhesion domain"/>
    <property type="match status" value="1"/>
</dbReference>
<dbReference type="AlphaFoldDB" id="A0AAP4FX74"/>
<dbReference type="InterPro" id="IPR050263">
    <property type="entry name" value="Bact_Fimbrial_Adh_Pro"/>
</dbReference>
<dbReference type="RefSeq" id="WP_282494222.1">
    <property type="nucleotide sequence ID" value="NZ_JASCAP010000037.1"/>
</dbReference>
<dbReference type="SUPFAM" id="SSF49401">
    <property type="entry name" value="Bacterial adhesins"/>
    <property type="match status" value="1"/>
</dbReference>
<feature type="domain" description="Fimbrial-type adhesion" evidence="6">
    <location>
        <begin position="36"/>
        <end position="178"/>
    </location>
</feature>
<dbReference type="InterPro" id="IPR036937">
    <property type="entry name" value="Adhesion_dom_fimbrial_sf"/>
</dbReference>
<evidence type="ECO:0000259" key="6">
    <source>
        <dbReference type="Pfam" id="PF00419"/>
    </source>
</evidence>
<feature type="chain" id="PRO_5043008392" evidence="5">
    <location>
        <begin position="22"/>
        <end position="181"/>
    </location>
</feature>
<evidence type="ECO:0000256" key="2">
    <source>
        <dbReference type="ARBA" id="ARBA00006671"/>
    </source>
</evidence>
<feature type="signal peptide" evidence="5">
    <location>
        <begin position="1"/>
        <end position="21"/>
    </location>
</feature>
<accession>A0AAP4FX74</accession>
<dbReference type="PANTHER" id="PTHR33420:SF3">
    <property type="entry name" value="FIMBRIAL SUBUNIT ELFA"/>
    <property type="match status" value="1"/>
</dbReference>
<evidence type="ECO:0000256" key="4">
    <source>
        <dbReference type="ARBA" id="ARBA00023263"/>
    </source>
</evidence>
<protein>
    <submittedName>
        <fullName evidence="7">Fimbrial protein</fullName>
    </submittedName>
</protein>
<gene>
    <name evidence="7" type="ORF">QQF32_19095</name>
</gene>
<dbReference type="Pfam" id="PF00419">
    <property type="entry name" value="Fimbrial"/>
    <property type="match status" value="1"/>
</dbReference>
<evidence type="ECO:0000256" key="1">
    <source>
        <dbReference type="ARBA" id="ARBA00004561"/>
    </source>
</evidence>
<reference evidence="7 8" key="1">
    <citation type="submission" date="2023-06" db="EMBL/GenBank/DDBJ databases">
        <title>Identification and characterization of antibiotic-resistant Gram-negative bacteria.</title>
        <authorList>
            <person name="Cho G.-S."/>
            <person name="Lee J."/>
            <person name="Tai E."/>
            <person name="Jeong S."/>
            <person name="Kim I."/>
            <person name="Kim B.-E."/>
            <person name="Jeong M.-I."/>
            <person name="Oh K.-K."/>
            <person name="Franz C.M.A.P."/>
        </authorList>
    </citation>
    <scope>NUCLEOTIDE SEQUENCE [LARGE SCALE GENOMIC DNA]</scope>
    <source>
        <strain evidence="7 8">V106_12</strain>
    </source>
</reference>
<keyword evidence="3 5" id="KW-0732">Signal</keyword>
<keyword evidence="8" id="KW-1185">Reference proteome</keyword>
<evidence type="ECO:0000256" key="3">
    <source>
        <dbReference type="ARBA" id="ARBA00022729"/>
    </source>
</evidence>
<dbReference type="GO" id="GO:0043709">
    <property type="term" value="P:cell adhesion involved in single-species biofilm formation"/>
    <property type="evidence" value="ECO:0007669"/>
    <property type="project" value="TreeGrafter"/>
</dbReference>
<dbReference type="Proteomes" id="UP001223214">
    <property type="component" value="Unassembled WGS sequence"/>
</dbReference>